<reference evidence="9" key="1">
    <citation type="submission" date="2025-08" db="UniProtKB">
        <authorList>
            <consortium name="Ensembl"/>
        </authorList>
    </citation>
    <scope>IDENTIFICATION</scope>
</reference>
<evidence type="ECO:0000259" key="8">
    <source>
        <dbReference type="PROSITE" id="PS50950"/>
    </source>
</evidence>
<name>A0A671L9V7_9TELE</name>
<dbReference type="Pfam" id="PF13613">
    <property type="entry name" value="HTH_Tnp_4"/>
    <property type="match status" value="1"/>
</dbReference>
<evidence type="ECO:0000313" key="9">
    <source>
        <dbReference type="Ensembl" id="ENSSANP00000014904.1"/>
    </source>
</evidence>
<evidence type="ECO:0000256" key="1">
    <source>
        <dbReference type="ARBA" id="ARBA00001968"/>
    </source>
</evidence>
<dbReference type="Proteomes" id="UP000472260">
    <property type="component" value="Unassembled WGS sequence"/>
</dbReference>
<dbReference type="Ensembl" id="ENSSANT00000015880.1">
    <property type="protein sequence ID" value="ENSSANP00000014904.1"/>
    <property type="gene ID" value="ENSSANG00000007867.1"/>
</dbReference>
<organism evidence="9 10">
    <name type="scientific">Sinocyclocheilus anshuiensis</name>
    <dbReference type="NCBI Taxonomy" id="1608454"/>
    <lineage>
        <taxon>Eukaryota</taxon>
        <taxon>Metazoa</taxon>
        <taxon>Chordata</taxon>
        <taxon>Craniata</taxon>
        <taxon>Vertebrata</taxon>
        <taxon>Euteleostomi</taxon>
        <taxon>Actinopterygii</taxon>
        <taxon>Neopterygii</taxon>
        <taxon>Teleostei</taxon>
        <taxon>Ostariophysi</taxon>
        <taxon>Cypriniformes</taxon>
        <taxon>Cyprinidae</taxon>
        <taxon>Cyprininae</taxon>
        <taxon>Sinocyclocheilus</taxon>
    </lineage>
</organism>
<evidence type="ECO:0000256" key="6">
    <source>
        <dbReference type="PROSITE-ProRule" id="PRU00309"/>
    </source>
</evidence>
<dbReference type="PROSITE" id="PS50950">
    <property type="entry name" value="ZF_THAP"/>
    <property type="match status" value="1"/>
</dbReference>
<accession>A0A671L9V7</accession>
<keyword evidence="5 6" id="KW-0238">DNA-binding</keyword>
<evidence type="ECO:0000256" key="3">
    <source>
        <dbReference type="ARBA" id="ARBA00022771"/>
    </source>
</evidence>
<feature type="domain" description="THAP-type" evidence="8">
    <location>
        <begin position="1"/>
        <end position="98"/>
    </location>
</feature>
<dbReference type="Pfam" id="PF13359">
    <property type="entry name" value="DDE_Tnp_4"/>
    <property type="match status" value="1"/>
</dbReference>
<keyword evidence="10" id="KW-1185">Reference proteome</keyword>
<evidence type="ECO:0000313" key="10">
    <source>
        <dbReference type="Proteomes" id="UP000472260"/>
    </source>
</evidence>
<reference evidence="9" key="2">
    <citation type="submission" date="2025-09" db="UniProtKB">
        <authorList>
            <consortium name="Ensembl"/>
        </authorList>
    </citation>
    <scope>IDENTIFICATION</scope>
</reference>
<dbReference type="InterPro" id="IPR006612">
    <property type="entry name" value="THAP_Znf"/>
</dbReference>
<dbReference type="Pfam" id="PF05485">
    <property type="entry name" value="THAP"/>
    <property type="match status" value="1"/>
</dbReference>
<keyword evidence="3 6" id="KW-0863">Zinc-finger</keyword>
<dbReference type="AlphaFoldDB" id="A0A671L9V7"/>
<protein>
    <recommendedName>
        <fullName evidence="8">THAP-type domain-containing protein</fullName>
    </recommendedName>
</protein>
<dbReference type="PANTHER" id="PTHR23080">
    <property type="entry name" value="THAP DOMAIN PROTEIN"/>
    <property type="match status" value="1"/>
</dbReference>
<sequence length="482" mass="55473">MVNRGGSGKCCAVKGCHNSYRKLKMFLDQECYEHKPTIRAEYKCPRPFKLHKMPSDDDGKRQWLEALNLKCPPRNVHVCSFHFVDRQPTTENPYPELWLGYDRPLRKTRRRRTCPDEGAGVYQEHPGMDELRPVEESLASVPSPKQSDVDDHSCTSKNVASVGTQWEDHIFEEHCYIKRQHIVTYVNQSTQCDTFKPPTLMNDYDSNLYTGLPLHTFHTLVAVLRPHENLAYQTEIEQQILLTLMKLKLNLLIEDLAIRFRISVSKVSRIISFWIDTMAAVLKDLIPWLPKETIRATTPEAYKQHYPNVTCILDCSESEVQRPGNLDSRSESYSHYYACNTIKYLVAIAPCGLVMFISAAYGGCCSDKFITCDSGILEYLHPGDEVMVDRGFLIRDLLFERQVNMIIPHFANKTQLTEEKVTCSRRIANVRIHVERAIRRLKVYKVLSQTLPITLMPKIDKILRICAALVNLRGDLIHEADN</sequence>
<dbReference type="GO" id="GO:0008270">
    <property type="term" value="F:zinc ion binding"/>
    <property type="evidence" value="ECO:0007669"/>
    <property type="project" value="UniProtKB-KW"/>
</dbReference>
<dbReference type="InterPro" id="IPR027805">
    <property type="entry name" value="Transposase_HTH_dom"/>
</dbReference>
<evidence type="ECO:0000256" key="7">
    <source>
        <dbReference type="SAM" id="MobiDB-lite"/>
    </source>
</evidence>
<evidence type="ECO:0000256" key="2">
    <source>
        <dbReference type="ARBA" id="ARBA00022723"/>
    </source>
</evidence>
<proteinExistence type="predicted"/>
<keyword evidence="4" id="KW-0862">Zinc</keyword>
<keyword evidence="2" id="KW-0479">Metal-binding</keyword>
<dbReference type="PANTHER" id="PTHR23080:SF143">
    <property type="entry name" value="SI:DKEY-56D12.4"/>
    <property type="match status" value="1"/>
</dbReference>
<feature type="region of interest" description="Disordered" evidence="7">
    <location>
        <begin position="135"/>
        <end position="154"/>
    </location>
</feature>
<dbReference type="GO" id="GO:0003677">
    <property type="term" value="F:DNA binding"/>
    <property type="evidence" value="ECO:0007669"/>
    <property type="project" value="UniProtKB-UniRule"/>
</dbReference>
<comment type="cofactor">
    <cofactor evidence="1">
        <name>a divalent metal cation</name>
        <dbReference type="ChEBI" id="CHEBI:60240"/>
    </cofactor>
</comment>
<dbReference type="Gene3D" id="6.20.210.20">
    <property type="entry name" value="THAP domain"/>
    <property type="match status" value="1"/>
</dbReference>
<evidence type="ECO:0000256" key="5">
    <source>
        <dbReference type="ARBA" id="ARBA00023125"/>
    </source>
</evidence>
<dbReference type="InterPro" id="IPR027806">
    <property type="entry name" value="HARBI1_dom"/>
</dbReference>
<dbReference type="InterPro" id="IPR038441">
    <property type="entry name" value="THAP_Znf_sf"/>
</dbReference>
<evidence type="ECO:0000256" key="4">
    <source>
        <dbReference type="ARBA" id="ARBA00022833"/>
    </source>
</evidence>